<organism evidence="1 2">
    <name type="scientific">Linum tenue</name>
    <dbReference type="NCBI Taxonomy" id="586396"/>
    <lineage>
        <taxon>Eukaryota</taxon>
        <taxon>Viridiplantae</taxon>
        <taxon>Streptophyta</taxon>
        <taxon>Embryophyta</taxon>
        <taxon>Tracheophyta</taxon>
        <taxon>Spermatophyta</taxon>
        <taxon>Magnoliopsida</taxon>
        <taxon>eudicotyledons</taxon>
        <taxon>Gunneridae</taxon>
        <taxon>Pentapetalae</taxon>
        <taxon>rosids</taxon>
        <taxon>fabids</taxon>
        <taxon>Malpighiales</taxon>
        <taxon>Linaceae</taxon>
        <taxon>Linum</taxon>
    </lineage>
</organism>
<dbReference type="AlphaFoldDB" id="A0AAV0NRN2"/>
<evidence type="ECO:0000313" key="2">
    <source>
        <dbReference type="Proteomes" id="UP001154282"/>
    </source>
</evidence>
<evidence type="ECO:0000313" key="1">
    <source>
        <dbReference type="EMBL" id="CAI0461055.1"/>
    </source>
</evidence>
<dbReference type="Proteomes" id="UP001154282">
    <property type="component" value="Unassembled WGS sequence"/>
</dbReference>
<name>A0AAV0NRN2_9ROSI</name>
<protein>
    <submittedName>
        <fullName evidence="1">Uncharacterized protein</fullName>
    </submittedName>
</protein>
<comment type="caution">
    <text evidence="1">The sequence shown here is derived from an EMBL/GenBank/DDBJ whole genome shotgun (WGS) entry which is preliminary data.</text>
</comment>
<reference evidence="1" key="1">
    <citation type="submission" date="2022-08" db="EMBL/GenBank/DDBJ databases">
        <authorList>
            <person name="Gutierrez-Valencia J."/>
        </authorList>
    </citation>
    <scope>NUCLEOTIDE SEQUENCE</scope>
</reference>
<keyword evidence="2" id="KW-1185">Reference proteome</keyword>
<accession>A0AAV0NRN2</accession>
<gene>
    <name evidence="1" type="ORF">LITE_LOCUS34764</name>
</gene>
<proteinExistence type="predicted"/>
<dbReference type="EMBL" id="CAMGYJ010000008">
    <property type="protein sequence ID" value="CAI0461055.1"/>
    <property type="molecule type" value="Genomic_DNA"/>
</dbReference>
<sequence>MWNALSFFRFSFRSFDHSTSAIFGISVSAAVFQVEVVKSLISGISAAGVWLLRFCL</sequence>